<evidence type="ECO:0000259" key="1">
    <source>
        <dbReference type="Pfam" id="PF00497"/>
    </source>
</evidence>
<dbReference type="SUPFAM" id="SSF53850">
    <property type="entry name" value="Periplasmic binding protein-like II"/>
    <property type="match status" value="1"/>
</dbReference>
<dbReference type="InterPro" id="IPR001638">
    <property type="entry name" value="Solute-binding_3/MltF_N"/>
</dbReference>
<dbReference type="RefSeq" id="WP_342742230.1">
    <property type="nucleotide sequence ID" value="NZ_FOLO01000006.1"/>
</dbReference>
<evidence type="ECO:0000313" key="3">
    <source>
        <dbReference type="Proteomes" id="UP000198862"/>
    </source>
</evidence>
<organism evidence="2 3">
    <name type="scientific">Pseudoalteromonas denitrificans DSM 6059</name>
    <dbReference type="NCBI Taxonomy" id="1123010"/>
    <lineage>
        <taxon>Bacteria</taxon>
        <taxon>Pseudomonadati</taxon>
        <taxon>Pseudomonadota</taxon>
        <taxon>Gammaproteobacteria</taxon>
        <taxon>Alteromonadales</taxon>
        <taxon>Pseudoalteromonadaceae</taxon>
        <taxon>Pseudoalteromonas</taxon>
    </lineage>
</organism>
<evidence type="ECO:0000313" key="2">
    <source>
        <dbReference type="EMBL" id="SFC21378.1"/>
    </source>
</evidence>
<accession>A0A1I1HHC8</accession>
<proteinExistence type="predicted"/>
<dbReference type="STRING" id="1123010.SAMN02745724_01141"/>
<sequence length="244" mass="28100">MFFFCLLFISPLKSETLIVVFEHNPPFQMIDDNGKGYGPVYDFAVKLLKFSQLKVKFSAEPWARIMQKESQLPNRLILSISKTPQRKERFIWLTSLYSGQQYIWKKRDAIDPTRIFVGMERNSHKARSIKEYFKPQNVFEFLNSANALEALIKGRVQRFVGTTFAVSGKLNSLGYQINELERLSLFNESGYESQGLYLALTHGTESEIKFALNKALKTPEILAVQKDLVQNFQLAEIGLLNDQN</sequence>
<dbReference type="Proteomes" id="UP000198862">
    <property type="component" value="Unassembled WGS sequence"/>
</dbReference>
<reference evidence="2 3" key="1">
    <citation type="submission" date="2016-10" db="EMBL/GenBank/DDBJ databases">
        <authorList>
            <person name="de Groot N.N."/>
        </authorList>
    </citation>
    <scope>NUCLEOTIDE SEQUENCE [LARGE SCALE GENOMIC DNA]</scope>
    <source>
        <strain evidence="2 3">DSM 6059</strain>
    </source>
</reference>
<name>A0A1I1HHC8_9GAMM</name>
<dbReference type="Gene3D" id="3.40.190.10">
    <property type="entry name" value="Periplasmic binding protein-like II"/>
    <property type="match status" value="2"/>
</dbReference>
<dbReference type="AlphaFoldDB" id="A0A1I1HHC8"/>
<dbReference type="EMBL" id="FOLO01000006">
    <property type="protein sequence ID" value="SFC21378.1"/>
    <property type="molecule type" value="Genomic_DNA"/>
</dbReference>
<gene>
    <name evidence="2" type="ORF">SAMN02745724_01141</name>
</gene>
<protein>
    <submittedName>
        <fullName evidence="2">ABC-type amino acid transport substrate-binding protein</fullName>
    </submittedName>
</protein>
<feature type="domain" description="Solute-binding protein family 3/N-terminal" evidence="1">
    <location>
        <begin position="19"/>
        <end position="217"/>
    </location>
</feature>
<dbReference type="Pfam" id="PF00497">
    <property type="entry name" value="SBP_bac_3"/>
    <property type="match status" value="1"/>
</dbReference>
<keyword evidence="3" id="KW-1185">Reference proteome</keyword>